<comment type="caution">
    <text evidence="1">The sequence shown here is derived from an EMBL/GenBank/DDBJ whole genome shotgun (WGS) entry which is preliminary data.</text>
</comment>
<organism evidence="1 2">
    <name type="scientific">Flavobacterium myungsuense</name>
    <dbReference type="NCBI Taxonomy" id="651823"/>
    <lineage>
        <taxon>Bacteria</taxon>
        <taxon>Pseudomonadati</taxon>
        <taxon>Bacteroidota</taxon>
        <taxon>Flavobacteriia</taxon>
        <taxon>Flavobacteriales</taxon>
        <taxon>Flavobacteriaceae</taxon>
        <taxon>Flavobacterium</taxon>
    </lineage>
</organism>
<keyword evidence="2" id="KW-1185">Reference proteome</keyword>
<evidence type="ECO:0000313" key="1">
    <source>
        <dbReference type="EMBL" id="MFD0983379.1"/>
    </source>
</evidence>
<accession>A0ABW3IZ43</accession>
<protein>
    <submittedName>
        <fullName evidence="1">Uncharacterized protein</fullName>
    </submittedName>
</protein>
<name>A0ABW3IZ43_9FLAO</name>
<proteinExistence type="predicted"/>
<dbReference type="Proteomes" id="UP001597051">
    <property type="component" value="Unassembled WGS sequence"/>
</dbReference>
<gene>
    <name evidence="1" type="ORF">ACFQ0S_02710</name>
</gene>
<dbReference type="EMBL" id="JBHTIZ010000005">
    <property type="protein sequence ID" value="MFD0983379.1"/>
    <property type="molecule type" value="Genomic_DNA"/>
</dbReference>
<reference evidence="2" key="1">
    <citation type="journal article" date="2019" name="Int. J. Syst. Evol. Microbiol.">
        <title>The Global Catalogue of Microorganisms (GCM) 10K type strain sequencing project: providing services to taxonomists for standard genome sequencing and annotation.</title>
        <authorList>
            <consortium name="The Broad Institute Genomics Platform"/>
            <consortium name="The Broad Institute Genome Sequencing Center for Infectious Disease"/>
            <person name="Wu L."/>
            <person name="Ma J."/>
        </authorList>
    </citation>
    <scope>NUCLEOTIDE SEQUENCE [LARGE SCALE GENOMIC DNA]</scope>
    <source>
        <strain evidence="2">CECT 7649</strain>
    </source>
</reference>
<sequence>MRLRNWDLGFGIEELGLRSWELGIEITIAIEIDIEIDIEINSFLTT</sequence>
<evidence type="ECO:0000313" key="2">
    <source>
        <dbReference type="Proteomes" id="UP001597051"/>
    </source>
</evidence>
<dbReference type="RefSeq" id="WP_379819041.1">
    <property type="nucleotide sequence ID" value="NZ_JBHTHJ010000001.1"/>
</dbReference>